<accession>A0A7V8NNH5</accession>
<dbReference type="Proteomes" id="UP000567293">
    <property type="component" value="Unassembled WGS sequence"/>
</dbReference>
<keyword evidence="2" id="KW-1185">Reference proteome</keyword>
<feature type="non-terminal residue" evidence="1">
    <location>
        <position position="54"/>
    </location>
</feature>
<organism evidence="1 2">
    <name type="scientific">Candidatus Acidiferrum panamense</name>
    <dbReference type="NCBI Taxonomy" id="2741543"/>
    <lineage>
        <taxon>Bacteria</taxon>
        <taxon>Pseudomonadati</taxon>
        <taxon>Acidobacteriota</taxon>
        <taxon>Terriglobia</taxon>
        <taxon>Candidatus Acidiferrales</taxon>
        <taxon>Candidatus Acidiferrum</taxon>
    </lineage>
</organism>
<reference evidence="1" key="1">
    <citation type="submission" date="2020-06" db="EMBL/GenBank/DDBJ databases">
        <title>Legume-microbial interactions unlock mineral nutrients during tropical forest succession.</title>
        <authorList>
            <person name="Epihov D.Z."/>
        </authorList>
    </citation>
    <scope>NUCLEOTIDE SEQUENCE [LARGE SCALE GENOMIC DNA]</scope>
    <source>
        <strain evidence="1">Pan2503</strain>
    </source>
</reference>
<dbReference type="EMBL" id="JACDQQ010000622">
    <property type="protein sequence ID" value="MBA0084579.1"/>
    <property type="molecule type" value="Genomic_DNA"/>
</dbReference>
<evidence type="ECO:0000313" key="1">
    <source>
        <dbReference type="EMBL" id="MBA0084579.1"/>
    </source>
</evidence>
<comment type="caution">
    <text evidence="1">The sequence shown here is derived from an EMBL/GenBank/DDBJ whole genome shotgun (WGS) entry which is preliminary data.</text>
</comment>
<dbReference type="AlphaFoldDB" id="A0A7V8NNH5"/>
<sequence length="54" mass="6150">MLLMMAEVLELSRVSAAYPTSLFWKILAYNQTHVEWFGCSLHDTIQPGFSFLVG</sequence>
<name>A0A7V8NNH5_9BACT</name>
<proteinExistence type="predicted"/>
<protein>
    <submittedName>
        <fullName evidence="1">DUF5009 domain-containing protein</fullName>
    </submittedName>
</protein>
<gene>
    <name evidence="1" type="ORF">HRJ53_06265</name>
</gene>
<evidence type="ECO:0000313" key="2">
    <source>
        <dbReference type="Proteomes" id="UP000567293"/>
    </source>
</evidence>